<feature type="region of interest" description="Disordered" evidence="1">
    <location>
        <begin position="311"/>
        <end position="331"/>
    </location>
</feature>
<proteinExistence type="predicted"/>
<dbReference type="EMBL" id="OOIP01000008">
    <property type="protein sequence ID" value="SPO37765.1"/>
    <property type="molecule type" value="Genomic_DNA"/>
</dbReference>
<feature type="compositionally biased region" description="Polar residues" evidence="1">
    <location>
        <begin position="277"/>
        <end position="287"/>
    </location>
</feature>
<feature type="compositionally biased region" description="Low complexity" evidence="1">
    <location>
        <begin position="37"/>
        <end position="47"/>
    </location>
</feature>
<protein>
    <submittedName>
        <fullName evidence="2">Uncharacterized protein</fullName>
    </submittedName>
</protein>
<gene>
    <name evidence="2" type="ORF">PSFLO_03241</name>
</gene>
<reference evidence="2 3" key="1">
    <citation type="submission" date="2018-03" db="EMBL/GenBank/DDBJ databases">
        <authorList>
            <person name="Guldener U."/>
        </authorList>
    </citation>
    <scope>NUCLEOTIDE SEQUENCE [LARGE SCALE GENOMIC DNA]</scope>
    <source>
        <strain evidence="2 3">DAOM196992</strain>
    </source>
</reference>
<feature type="region of interest" description="Disordered" evidence="1">
    <location>
        <begin position="1"/>
        <end position="47"/>
    </location>
</feature>
<evidence type="ECO:0000313" key="2">
    <source>
        <dbReference type="EMBL" id="SPO37765.1"/>
    </source>
</evidence>
<dbReference type="Proteomes" id="UP000323386">
    <property type="component" value="Unassembled WGS sequence"/>
</dbReference>
<name>A0A5C3F177_9BASI</name>
<feature type="compositionally biased region" description="Polar residues" evidence="1">
    <location>
        <begin position="10"/>
        <end position="23"/>
    </location>
</feature>
<feature type="region of interest" description="Disordered" evidence="1">
    <location>
        <begin position="452"/>
        <end position="475"/>
    </location>
</feature>
<keyword evidence="3" id="KW-1185">Reference proteome</keyword>
<feature type="region of interest" description="Disordered" evidence="1">
    <location>
        <begin position="266"/>
        <end position="287"/>
    </location>
</feature>
<organism evidence="2 3">
    <name type="scientific">Pseudozyma flocculosa</name>
    <dbReference type="NCBI Taxonomy" id="84751"/>
    <lineage>
        <taxon>Eukaryota</taxon>
        <taxon>Fungi</taxon>
        <taxon>Dikarya</taxon>
        <taxon>Basidiomycota</taxon>
        <taxon>Ustilaginomycotina</taxon>
        <taxon>Ustilaginomycetes</taxon>
        <taxon>Ustilaginales</taxon>
        <taxon>Ustilaginaceae</taxon>
        <taxon>Pseudozyma</taxon>
    </lineage>
</organism>
<evidence type="ECO:0000256" key="1">
    <source>
        <dbReference type="SAM" id="MobiDB-lite"/>
    </source>
</evidence>
<dbReference type="AlphaFoldDB" id="A0A5C3F177"/>
<evidence type="ECO:0000313" key="3">
    <source>
        <dbReference type="Proteomes" id="UP000323386"/>
    </source>
</evidence>
<sequence>MPRAIFAPAQQASRLGQVQGTKTTPDHRAFTPPTPPGSSGSRPAARSPLPWLAYDQAAKCPPQHRDQCRGAGLPPWIPSRDAGHRHEGMGERGAPLRCHEAWNGSSLWCPGPRSPLIRIPVGIPVGPSHDPSPPVLGRSCDAVSGGKINFRAERDGVALFRKELPLILLRRRFHLVPVAIAAISSGERVQSRGWVATAIAMVRPHQTISAWLSPDALGRPAKPPPYLSLGSVKGAALMSRRTTIPHRTVPEQLGNTGARGIWPSPAKAARHQLAGPAQTSSPAARQAATVSRSSIQHHVFVIRCAIPTTHEGAKGGSSEVRHPPTRPRRRGCACTTHRIAWHRCLLTEHPRDPRGRRRLAENNVVGAVRMEARRVLLDEATARPRVVPHAYSMSIDLSTGVMPPSGCPRHAILDPVRRYDEWGTVQYDKRRATWEAKTPMPPGRDDTIDVVHGGATRPGSSIGHGGAALASASAG</sequence>
<accession>A0A5C3F177</accession>